<keyword evidence="3" id="KW-1185">Reference proteome</keyword>
<dbReference type="Pfam" id="PF01381">
    <property type="entry name" value="HTH_3"/>
    <property type="match status" value="1"/>
</dbReference>
<dbReference type="SMART" id="SM00530">
    <property type="entry name" value="HTH_XRE"/>
    <property type="match status" value="1"/>
</dbReference>
<protein>
    <submittedName>
        <fullName evidence="2">Transcriptional regulator</fullName>
    </submittedName>
</protein>
<dbReference type="EMBL" id="LR134355">
    <property type="protein sequence ID" value="VEG44119.1"/>
    <property type="molecule type" value="Genomic_DNA"/>
</dbReference>
<dbReference type="RefSeq" id="WP_126331928.1">
    <property type="nucleotide sequence ID" value="NZ_AP022604.1"/>
</dbReference>
<accession>A0A3S4R8I4</accession>
<evidence type="ECO:0000313" key="3">
    <source>
        <dbReference type="Proteomes" id="UP000282551"/>
    </source>
</evidence>
<dbReference type="InterPro" id="IPR010982">
    <property type="entry name" value="Lambda_DNA-bd_dom_sf"/>
</dbReference>
<name>A0A3S4R8I4_MYCCI</name>
<evidence type="ECO:0000313" key="2">
    <source>
        <dbReference type="EMBL" id="VEG44119.1"/>
    </source>
</evidence>
<evidence type="ECO:0000259" key="1">
    <source>
        <dbReference type="PROSITE" id="PS50943"/>
    </source>
</evidence>
<gene>
    <name evidence="2" type="ORF">NCTC10485_00058</name>
</gene>
<dbReference type="CDD" id="cd00093">
    <property type="entry name" value="HTH_XRE"/>
    <property type="match status" value="1"/>
</dbReference>
<dbReference type="AlphaFoldDB" id="A0A3S4R8I4"/>
<dbReference type="Gene3D" id="1.10.260.40">
    <property type="entry name" value="lambda repressor-like DNA-binding domains"/>
    <property type="match status" value="1"/>
</dbReference>
<organism evidence="2 3">
    <name type="scientific">Mycolicibacterium chitae</name>
    <name type="common">Mycobacterium chitae</name>
    <dbReference type="NCBI Taxonomy" id="1792"/>
    <lineage>
        <taxon>Bacteria</taxon>
        <taxon>Bacillati</taxon>
        <taxon>Actinomycetota</taxon>
        <taxon>Actinomycetes</taxon>
        <taxon>Mycobacteriales</taxon>
        <taxon>Mycobacteriaceae</taxon>
        <taxon>Mycolicibacterium</taxon>
    </lineage>
</organism>
<dbReference type="GO" id="GO:0003677">
    <property type="term" value="F:DNA binding"/>
    <property type="evidence" value="ECO:0007669"/>
    <property type="project" value="InterPro"/>
</dbReference>
<dbReference type="SUPFAM" id="SSF47413">
    <property type="entry name" value="lambda repressor-like DNA-binding domains"/>
    <property type="match status" value="1"/>
</dbReference>
<reference evidence="2 3" key="1">
    <citation type="submission" date="2018-12" db="EMBL/GenBank/DDBJ databases">
        <authorList>
            <consortium name="Pathogen Informatics"/>
        </authorList>
    </citation>
    <scope>NUCLEOTIDE SEQUENCE [LARGE SCALE GENOMIC DNA]</scope>
    <source>
        <strain evidence="2 3">NCTC10485</strain>
    </source>
</reference>
<sequence>MSREAAGAALRSVRESRDWSLADLAEATGVSVMGLSYLERGARKPHKSTVQKVENGLGLPPGTYARLLVADDALAEVNRVLTEHSPVIPRRDTAAVIVDRGTDTAVFEDYAEAQLEALTAVIERLPARSDSGYENIVRSVIAQCLKAERLAANSWKVAVTSGADAGAALLGHVRALESIRRALLDRLSESLGAQLDRACAHSGLPESVIAGLLGLPVEQIWDIRNGSAALPPNAVDRIRAFIADVDRNRGQ</sequence>
<dbReference type="OrthoDB" id="4743590at2"/>
<proteinExistence type="predicted"/>
<dbReference type="PROSITE" id="PS50943">
    <property type="entry name" value="HTH_CROC1"/>
    <property type="match status" value="1"/>
</dbReference>
<feature type="domain" description="HTH cro/C1-type" evidence="1">
    <location>
        <begin position="10"/>
        <end position="64"/>
    </location>
</feature>
<dbReference type="InterPro" id="IPR001387">
    <property type="entry name" value="Cro/C1-type_HTH"/>
</dbReference>
<dbReference type="Proteomes" id="UP000282551">
    <property type="component" value="Chromosome"/>
</dbReference>